<feature type="compositionally biased region" description="Low complexity" evidence="1">
    <location>
        <begin position="108"/>
        <end position="117"/>
    </location>
</feature>
<dbReference type="AlphaFoldDB" id="A0A9P6ZC47"/>
<organism evidence="2 3">
    <name type="scientific">Rhizopus delemar</name>
    <dbReference type="NCBI Taxonomy" id="936053"/>
    <lineage>
        <taxon>Eukaryota</taxon>
        <taxon>Fungi</taxon>
        <taxon>Fungi incertae sedis</taxon>
        <taxon>Mucoromycota</taxon>
        <taxon>Mucoromycotina</taxon>
        <taxon>Mucoromycetes</taxon>
        <taxon>Mucorales</taxon>
        <taxon>Mucorineae</taxon>
        <taxon>Rhizopodaceae</taxon>
        <taxon>Rhizopus</taxon>
    </lineage>
</organism>
<feature type="region of interest" description="Disordered" evidence="1">
    <location>
        <begin position="45"/>
        <end position="169"/>
    </location>
</feature>
<reference evidence="2 3" key="1">
    <citation type="journal article" date="2020" name="Microb. Genom.">
        <title>Genetic diversity of clinical and environmental Mucorales isolates obtained from an investigation of mucormycosis cases among solid organ transplant recipients.</title>
        <authorList>
            <person name="Nguyen M.H."/>
            <person name="Kaul D."/>
            <person name="Muto C."/>
            <person name="Cheng S.J."/>
            <person name="Richter R.A."/>
            <person name="Bruno V.M."/>
            <person name="Liu G."/>
            <person name="Beyhan S."/>
            <person name="Sundermann A.J."/>
            <person name="Mounaud S."/>
            <person name="Pasculle A.W."/>
            <person name="Nierman W.C."/>
            <person name="Driscoll E."/>
            <person name="Cumbie R."/>
            <person name="Clancy C.J."/>
            <person name="Dupont C.L."/>
        </authorList>
    </citation>
    <scope>NUCLEOTIDE SEQUENCE [LARGE SCALE GENOMIC DNA]</scope>
    <source>
        <strain evidence="2 3">GL24</strain>
    </source>
</reference>
<dbReference type="Proteomes" id="UP000740926">
    <property type="component" value="Unassembled WGS sequence"/>
</dbReference>
<comment type="caution">
    <text evidence="2">The sequence shown here is derived from an EMBL/GenBank/DDBJ whole genome shotgun (WGS) entry which is preliminary data.</text>
</comment>
<evidence type="ECO:0000256" key="1">
    <source>
        <dbReference type="SAM" id="MobiDB-lite"/>
    </source>
</evidence>
<sequence length="493" mass="56090">MYKTKNQINKQPSLELKTVTLPRNPLSILSRRHLSAFKLKRRSIKNNKNGIPRIPIQHKENDYSTFTQDQQPSTEDQTSVTTNQENLQVDCSSTGESYNNDPSDRRSTSSYSSSSTRLSKEPTIAQSELGKTVPDISTKSTKASMAEEINNNEERPTDSVHESTNTTDHNLHEQLRLRLGSEFANDQDLWFLEQGRTRNVNKRPRTESSILCVEDACKKIRKLHNKGLYRQHDGIEIHNKIWRNSFTPITRISSDNSGHLQQIQFEADSDDDSAVQDDCLDVTLKASRSVSVSAAPTVPNEEDDVRHDHHTAVLSAFDAMGESEKEQEKKLLVAELGDLDPIAIVDQEGKEYNLLANKKIINTIIELNQIPLVFSLPKKRKFVDEEESQPDQPSTSIRNIILDSYYAHYEKFNSTKNNIPESSLPHVNTRYENVEVHAINDDNAKELILGTKTMSVLFTSCSRLDLNEYPNFSQNPSFYKKKQKEDLSSIARN</sequence>
<keyword evidence="3" id="KW-1185">Reference proteome</keyword>
<accession>A0A9P6ZC47</accession>
<protein>
    <submittedName>
        <fullName evidence="2">Uncharacterized protein</fullName>
    </submittedName>
</protein>
<feature type="compositionally biased region" description="Basic and acidic residues" evidence="1">
    <location>
        <begin position="152"/>
        <end position="161"/>
    </location>
</feature>
<evidence type="ECO:0000313" key="3">
    <source>
        <dbReference type="Proteomes" id="UP000740926"/>
    </source>
</evidence>
<dbReference type="EMBL" id="JAANIU010000105">
    <property type="protein sequence ID" value="KAG1575176.1"/>
    <property type="molecule type" value="Genomic_DNA"/>
</dbReference>
<feature type="compositionally biased region" description="Polar residues" evidence="1">
    <location>
        <begin position="63"/>
        <end position="101"/>
    </location>
</feature>
<name>A0A9P6ZC47_9FUNG</name>
<evidence type="ECO:0000313" key="2">
    <source>
        <dbReference type="EMBL" id="KAG1575176.1"/>
    </source>
</evidence>
<gene>
    <name evidence="2" type="ORF">G6F50_001322</name>
</gene>
<proteinExistence type="predicted"/>